<protein>
    <submittedName>
        <fullName evidence="4">Glycosyl hydrolase</fullName>
    </submittedName>
</protein>
<dbReference type="GO" id="GO:0016787">
    <property type="term" value="F:hydrolase activity"/>
    <property type="evidence" value="ECO:0007669"/>
    <property type="project" value="UniProtKB-KW"/>
</dbReference>
<name>A0ABZ0J027_9BACT</name>
<evidence type="ECO:0000256" key="2">
    <source>
        <dbReference type="SAM" id="SignalP"/>
    </source>
</evidence>
<reference evidence="4 5" key="1">
    <citation type="journal article" date="2023" name="Microbiol. Resour. Announc.">
        <title>Complete Genome Sequence of Imperialibacter roseus strain P4T.</title>
        <authorList>
            <person name="Tizabi D.R."/>
            <person name="Bachvaroff T."/>
            <person name="Hill R.T."/>
        </authorList>
    </citation>
    <scope>NUCLEOTIDE SEQUENCE [LARGE SCALE GENOMIC DNA]</scope>
    <source>
        <strain evidence="4 5">P4T</strain>
    </source>
</reference>
<evidence type="ECO:0000313" key="4">
    <source>
        <dbReference type="EMBL" id="WOK09291.1"/>
    </source>
</evidence>
<dbReference type="PANTHER" id="PTHR43739:SF5">
    <property type="entry name" value="EXO-ALPHA-SIALIDASE"/>
    <property type="match status" value="1"/>
</dbReference>
<dbReference type="Pfam" id="PF15902">
    <property type="entry name" value="Sortilin-Vps10"/>
    <property type="match status" value="1"/>
</dbReference>
<dbReference type="EMBL" id="CP136051">
    <property type="protein sequence ID" value="WOK09291.1"/>
    <property type="molecule type" value="Genomic_DNA"/>
</dbReference>
<keyword evidence="5" id="KW-1185">Reference proteome</keyword>
<dbReference type="SUPFAM" id="SSF50939">
    <property type="entry name" value="Sialidases"/>
    <property type="match status" value="1"/>
</dbReference>
<dbReference type="CDD" id="cd15482">
    <property type="entry name" value="Sialidase_non-viral"/>
    <property type="match status" value="3"/>
</dbReference>
<dbReference type="Gene3D" id="2.60.40.4070">
    <property type="match status" value="1"/>
</dbReference>
<sequence>MKKHSFLIVLLLTAYFSYAQRRSSTQAQSPASPLESVSLGGLKFRNIGPALTSGRIADIAVNPSKTKVYYVATAAGGVWKTENGGATFDPLFDSEGSSSIGCVALDPNNSNVVWVGSGENNNQRVVGYGDGVYKSIDGGKSWENMGLKMSEHIAKIIVDPTNSDVVYVAAIGPLWKEGGERGVYKTEDGGKTWTAVLTIDEHTGVTDMVMDPRDPKVIYAAAMQRRRHVFTYIGGGPGSGMYKTTDGGQSWSKINKGLPTVDMGRIGLTISPANPEVIYAIVEAAQNKGGFFRSTNRGASWEKRSDYTTSGNYYQEIFSDPVDPDKVYAMDVWFKVSKDGGKSFSVVGEDTKHVDNHVMWIDPADTEHWLVGCDGGVYETYEAGKTWFFKANLPVTQFYKVTVDNALPFYNVYGGTQDNFSLGGPSRTITNHGILNSDWIITHGGDGFESAVDPKNPDIVYAQSQYGGLSRYDKKSGEEVGIQPKERKGEANYRWNWDAPLLVSRHKDGRVYFAANKVFRSDDRGNSWDVISDDLSQQIDRNKLKVMGRVWGIDAVSKNGSTSPFGSVVALAESPVDENLLYAGTDDGLIQVTENGGQSWRKQQNFPGVPTMTYVNYVLPSQHDAGVVYAAFNHHKYGDFKPYIYKSSDKGVSWASITANLPVKGTVYSIAEDHVDPNLLFAGTEYGIFFTNDGGKSWKQLKAGMPTIAIKDIDIQRRENDLVLASFGRGFFVLDDYSALRQLGQATLAKDGALFPIRNALAYEESMPLGLPGKAFQGDDYYAAENLGPVAIFTWYLKDEVKTKEEVRREAEKKQLENNQDSAYPSYEALKEEKQEPDPYLLFTIRDSQGNIVRKLQTKPVKGVNRTTWDLRYAPKTPVSLNKPSFYNAFAGKEEGHLVVPGRYTVQLSKSVDGMLTNLSEEVGFEVVPLQNTVLPAANRSAMVVFKNEVAEFQRVVEGTQSVVNEIGGQMRYIREAILRTEAAHGQLMAGYEALTKQLADIRSKLNRDGVASELDKEVPPTIASRVGAVAYEQMHSTSDPTQTHKDQLAIAKEEFDPIYTNISQLITGNLKSLLEKLQNEHAPYIPAALPVLPVYNK</sequence>
<feature type="signal peptide" evidence="2">
    <location>
        <begin position="1"/>
        <end position="19"/>
    </location>
</feature>
<dbReference type="PANTHER" id="PTHR43739">
    <property type="entry name" value="XYLOGLUCANASE (EUROFUNG)"/>
    <property type="match status" value="1"/>
</dbReference>
<evidence type="ECO:0000256" key="1">
    <source>
        <dbReference type="ARBA" id="ARBA00022737"/>
    </source>
</evidence>
<gene>
    <name evidence="4" type="ORF">RT717_11645</name>
</gene>
<dbReference type="InterPro" id="IPR052025">
    <property type="entry name" value="Xyloglucanase_GH74"/>
</dbReference>
<evidence type="ECO:0000313" key="5">
    <source>
        <dbReference type="Proteomes" id="UP001302349"/>
    </source>
</evidence>
<dbReference type="Proteomes" id="UP001302349">
    <property type="component" value="Chromosome"/>
</dbReference>
<keyword evidence="1" id="KW-0677">Repeat</keyword>
<feature type="chain" id="PRO_5047117104" evidence="2">
    <location>
        <begin position="20"/>
        <end position="1098"/>
    </location>
</feature>
<accession>A0ABZ0J027</accession>
<proteinExistence type="predicted"/>
<dbReference type="Gene3D" id="2.130.10.10">
    <property type="entry name" value="YVTN repeat-like/Quinoprotein amine dehydrogenase"/>
    <property type="match status" value="5"/>
</dbReference>
<dbReference type="RefSeq" id="WP_317491911.1">
    <property type="nucleotide sequence ID" value="NZ_CP136051.1"/>
</dbReference>
<dbReference type="InterPro" id="IPR015943">
    <property type="entry name" value="WD40/YVTN_repeat-like_dom_sf"/>
</dbReference>
<organism evidence="4 5">
    <name type="scientific">Imperialibacter roseus</name>
    <dbReference type="NCBI Taxonomy" id="1324217"/>
    <lineage>
        <taxon>Bacteria</taxon>
        <taxon>Pseudomonadati</taxon>
        <taxon>Bacteroidota</taxon>
        <taxon>Cytophagia</taxon>
        <taxon>Cytophagales</taxon>
        <taxon>Flammeovirgaceae</taxon>
        <taxon>Imperialibacter</taxon>
    </lineage>
</organism>
<dbReference type="InterPro" id="IPR036278">
    <property type="entry name" value="Sialidase_sf"/>
</dbReference>
<dbReference type="InterPro" id="IPR031778">
    <property type="entry name" value="Sortilin_N"/>
</dbReference>
<evidence type="ECO:0000259" key="3">
    <source>
        <dbReference type="Pfam" id="PF15902"/>
    </source>
</evidence>
<keyword evidence="2" id="KW-0732">Signal</keyword>
<keyword evidence="4" id="KW-0378">Hydrolase</keyword>
<feature type="domain" description="Sortilin N-terminal" evidence="3">
    <location>
        <begin position="132"/>
        <end position="262"/>
    </location>
</feature>
<dbReference type="SUPFAM" id="SSF110296">
    <property type="entry name" value="Oligoxyloglucan reducing end-specific cellobiohydrolase"/>
    <property type="match status" value="1"/>
</dbReference>